<sequence>MLVITTIAASAQIKNFNKNGGQITRFSTIGNAVDAHDGEIAYFDGTYYLYGTSYDCGFQWGNKGAPFCGFKVYSSKDMNSWTDRGYLFDATTAVWQTRCDGKTYGCFRPHVIYNQKNKLYVLWINVYDNRVGYRVFTSKTPVGPFNEVAEPHLAVNSDMPIAGLNNGDHDTFIDDDGTAYLAFTDWRTKGTIVIEKLSDDYLTGTGEFVKGITEGETEAPGLFKRKGIYYVVYSDPNCGYCSGTGTSYRTAPSPLGPWSKPTKISDNSCGGQPSFVSTIKINSETVYLYGSDLWNNAAKNEALANFYWAPLTFAADGSINPLKCFEVYKMPRALPSTPPKGLDATSGQADFSLKGDIKQDTARAQYFTIKRSGKLNKLEITVFKNNYPDADLLVEIYKANKFKQPAGLPLSTQHIPADAIGWSAKNIMVKPNMRVLKGQQYVFVLKSASTKGCYGYAYSDFAPNAGGGASLSTNGGNGGKTFKPEAGRTLKFRSFVTN</sequence>
<accession>A0ABW2ZM51</accession>
<dbReference type="SUPFAM" id="SSF75005">
    <property type="entry name" value="Arabinanase/levansucrase/invertase"/>
    <property type="match status" value="1"/>
</dbReference>
<evidence type="ECO:0000256" key="1">
    <source>
        <dbReference type="ARBA" id="ARBA00009865"/>
    </source>
</evidence>
<evidence type="ECO:0000313" key="6">
    <source>
        <dbReference type="Proteomes" id="UP001597073"/>
    </source>
</evidence>
<dbReference type="InterPro" id="IPR006710">
    <property type="entry name" value="Glyco_hydro_43"/>
</dbReference>
<evidence type="ECO:0000256" key="3">
    <source>
        <dbReference type="ARBA" id="ARBA00023295"/>
    </source>
</evidence>
<dbReference type="Gene3D" id="2.115.10.20">
    <property type="entry name" value="Glycosyl hydrolase domain, family 43"/>
    <property type="match status" value="1"/>
</dbReference>
<dbReference type="PANTHER" id="PTHR22925:SF3">
    <property type="entry name" value="GLYCOSYL HYDROLASE FAMILY PROTEIN 43"/>
    <property type="match status" value="1"/>
</dbReference>
<evidence type="ECO:0000256" key="2">
    <source>
        <dbReference type="ARBA" id="ARBA00022801"/>
    </source>
</evidence>
<dbReference type="EMBL" id="JBHTIA010000026">
    <property type="protein sequence ID" value="MFD0767309.1"/>
    <property type="molecule type" value="Genomic_DNA"/>
</dbReference>
<reference evidence="6" key="1">
    <citation type="journal article" date="2019" name="Int. J. Syst. Evol. Microbiol.">
        <title>The Global Catalogue of Microorganisms (GCM) 10K type strain sequencing project: providing services to taxonomists for standard genome sequencing and annotation.</title>
        <authorList>
            <consortium name="The Broad Institute Genomics Platform"/>
            <consortium name="The Broad Institute Genome Sequencing Center for Infectious Disease"/>
            <person name="Wu L."/>
            <person name="Ma J."/>
        </authorList>
    </citation>
    <scope>NUCLEOTIDE SEQUENCE [LARGE SCALE GENOMIC DNA]</scope>
    <source>
        <strain evidence="6">CCUG 60742</strain>
    </source>
</reference>
<organism evidence="5 6">
    <name type="scientific">Mucilaginibacter lutimaris</name>
    <dbReference type="NCBI Taxonomy" id="931629"/>
    <lineage>
        <taxon>Bacteria</taxon>
        <taxon>Pseudomonadati</taxon>
        <taxon>Bacteroidota</taxon>
        <taxon>Sphingobacteriia</taxon>
        <taxon>Sphingobacteriales</taxon>
        <taxon>Sphingobacteriaceae</taxon>
        <taxon>Mucilaginibacter</taxon>
    </lineage>
</organism>
<keyword evidence="6" id="KW-1185">Reference proteome</keyword>
<dbReference type="Proteomes" id="UP001597073">
    <property type="component" value="Unassembled WGS sequence"/>
</dbReference>
<dbReference type="Pfam" id="PF04616">
    <property type="entry name" value="Glyco_hydro_43"/>
    <property type="match status" value="1"/>
</dbReference>
<dbReference type="CDD" id="cd18824">
    <property type="entry name" value="GH43_CtGH43-like"/>
    <property type="match status" value="1"/>
</dbReference>
<evidence type="ECO:0000256" key="4">
    <source>
        <dbReference type="RuleBase" id="RU361187"/>
    </source>
</evidence>
<name>A0ABW2ZM51_9SPHI</name>
<comment type="similarity">
    <text evidence="1 4">Belongs to the glycosyl hydrolase 43 family.</text>
</comment>
<comment type="caution">
    <text evidence="5">The sequence shown here is derived from an EMBL/GenBank/DDBJ whole genome shotgun (WGS) entry which is preliminary data.</text>
</comment>
<dbReference type="PANTHER" id="PTHR22925">
    <property type="entry name" value="GLYCOSYL HYDROLASE 43 FAMILY MEMBER"/>
    <property type="match status" value="1"/>
</dbReference>
<keyword evidence="2 4" id="KW-0378">Hydrolase</keyword>
<gene>
    <name evidence="5" type="ORF">ACFQZI_20820</name>
</gene>
<protein>
    <submittedName>
        <fullName evidence="5">Family 43 glycosylhydrolase</fullName>
    </submittedName>
</protein>
<proteinExistence type="inferred from homology"/>
<evidence type="ECO:0000313" key="5">
    <source>
        <dbReference type="EMBL" id="MFD0767309.1"/>
    </source>
</evidence>
<dbReference type="InterPro" id="IPR023296">
    <property type="entry name" value="Glyco_hydro_beta-prop_sf"/>
</dbReference>
<keyword evidence="3 4" id="KW-0326">Glycosidase</keyword>